<reference evidence="1" key="2">
    <citation type="submission" date="2021-01" db="EMBL/GenBank/DDBJ databases">
        <authorList>
            <person name="Schikora-Tamarit M.A."/>
        </authorList>
    </citation>
    <scope>NUCLEOTIDE SEQUENCE</scope>
    <source>
        <strain evidence="1">NCAIM Y.01608</strain>
    </source>
</reference>
<gene>
    <name evidence="1" type="ORF">OGATHE_003656</name>
</gene>
<keyword evidence="2" id="KW-1185">Reference proteome</keyword>
<protein>
    <submittedName>
        <fullName evidence="1">Uncharacterized protein</fullName>
    </submittedName>
</protein>
<dbReference type="Proteomes" id="UP000788993">
    <property type="component" value="Unassembled WGS sequence"/>
</dbReference>
<sequence length="127" mass="14192">MLLALVRSLNDDSSGNVVDVGVNEARHEEFGFRVGNVDETHFVQLQPGEFQSVGGVVCAILLHENYSPVLVNSNGTVRKHLQSTERRGLDKRPKIAGEFYWFKAARGHHWGKLMLGHVHVDNCFALI</sequence>
<name>A0A9P8P4E4_9ASCO</name>
<dbReference type="EMBL" id="JAEUBD010001178">
    <property type="protein sequence ID" value="KAH3664841.1"/>
    <property type="molecule type" value="Genomic_DNA"/>
</dbReference>
<proteinExistence type="predicted"/>
<comment type="caution">
    <text evidence="1">The sequence shown here is derived from an EMBL/GenBank/DDBJ whole genome shotgun (WGS) entry which is preliminary data.</text>
</comment>
<accession>A0A9P8P4E4</accession>
<dbReference type="AlphaFoldDB" id="A0A9P8P4E4"/>
<organism evidence="1 2">
    <name type="scientific">Ogataea polymorpha</name>
    <dbReference type="NCBI Taxonomy" id="460523"/>
    <lineage>
        <taxon>Eukaryota</taxon>
        <taxon>Fungi</taxon>
        <taxon>Dikarya</taxon>
        <taxon>Ascomycota</taxon>
        <taxon>Saccharomycotina</taxon>
        <taxon>Pichiomycetes</taxon>
        <taxon>Pichiales</taxon>
        <taxon>Pichiaceae</taxon>
        <taxon>Ogataea</taxon>
    </lineage>
</organism>
<evidence type="ECO:0000313" key="2">
    <source>
        <dbReference type="Proteomes" id="UP000788993"/>
    </source>
</evidence>
<reference evidence="1" key="1">
    <citation type="journal article" date="2021" name="Open Biol.">
        <title>Shared evolutionary footprints suggest mitochondrial oxidative damage underlies multiple complex I losses in fungi.</title>
        <authorList>
            <person name="Schikora-Tamarit M.A."/>
            <person name="Marcet-Houben M."/>
            <person name="Nosek J."/>
            <person name="Gabaldon T."/>
        </authorList>
    </citation>
    <scope>NUCLEOTIDE SEQUENCE</scope>
    <source>
        <strain evidence="1">NCAIM Y.01608</strain>
    </source>
</reference>
<evidence type="ECO:0000313" key="1">
    <source>
        <dbReference type="EMBL" id="KAH3664841.1"/>
    </source>
</evidence>